<keyword evidence="3" id="KW-1185">Reference proteome</keyword>
<keyword evidence="1" id="KW-1133">Transmembrane helix</keyword>
<sequence>MSKMDAKSYKDLCLIIVGPGSKADEVLARRRLTAGGRLAHILIEGENDDRVEVEHDPVEDSCLSWQPPLPEHGISSFGKKIGAKRRNVWTKVGPDAIVLPENHKMKILKDASGALRHICISDENQTAVIELSGHVVLNADMELARTLDVEVCNPDYQPFGCFSARFVLISMLISFLWTMARFLVGNALESNEDVTSVLWGRSFLRMISWLLFGQVFCVGMWPSCFAGEWPSMGVYQVGHIIFVVAILAITYFQFSDFLAPTAAEMPMLATAPALNYWLTQDRHPERRIWPSALWTIAQLVGSWGGWIIFALVGLGYGTLVASGNTLAAALFLPFATAATEIGIAVYARFTYNKFVFEARVKAGELVVAGDQLFLNGPAVIYCAHALAEACRLAATFSGAVISGGYTWVPTTLLSVALNISARLGWSRFALIKITTKIRGGPTAMAWFAPTAWSKLHDELKVYGGYFRFAAIWALVAARAIEYGWSMNGPKAPFFNTSAMCVLIACFILEKIEDVVVVHELLPVNPAGPGLLKKYSAGTNADPKQLVAVENLPTEAASDPWRMDELELSGRKSSRSTMASLTKKDSLETEAKVLQQRVSLGPRQDSMWCRLRAGMGQPRSLVPAPSLHGLREIPFEHQLCMVGCIGEFVIGLTYLLIGAGYMRGLCDAPMAGLDRLLNFLWWEVPLQC</sequence>
<protein>
    <submittedName>
        <fullName evidence="2">Uncharacterized protein</fullName>
    </submittedName>
</protein>
<dbReference type="Proteomes" id="UP001642484">
    <property type="component" value="Unassembled WGS sequence"/>
</dbReference>
<name>A0ABP0SAF5_9DINO</name>
<feature type="transmembrane region" description="Helical" evidence="1">
    <location>
        <begin position="203"/>
        <end position="221"/>
    </location>
</feature>
<organism evidence="2 3">
    <name type="scientific">Durusdinium trenchii</name>
    <dbReference type="NCBI Taxonomy" id="1381693"/>
    <lineage>
        <taxon>Eukaryota</taxon>
        <taxon>Sar</taxon>
        <taxon>Alveolata</taxon>
        <taxon>Dinophyceae</taxon>
        <taxon>Suessiales</taxon>
        <taxon>Symbiodiniaceae</taxon>
        <taxon>Durusdinium</taxon>
    </lineage>
</organism>
<evidence type="ECO:0000313" key="3">
    <source>
        <dbReference type="Proteomes" id="UP001642484"/>
    </source>
</evidence>
<feature type="transmembrane region" description="Helical" evidence="1">
    <location>
        <begin position="638"/>
        <end position="661"/>
    </location>
</feature>
<feature type="transmembrane region" description="Helical" evidence="1">
    <location>
        <begin position="291"/>
        <end position="314"/>
    </location>
</feature>
<feature type="transmembrane region" description="Helical" evidence="1">
    <location>
        <begin position="166"/>
        <end position="183"/>
    </location>
</feature>
<evidence type="ECO:0000313" key="2">
    <source>
        <dbReference type="EMBL" id="CAK9109348.1"/>
    </source>
</evidence>
<feature type="transmembrane region" description="Helical" evidence="1">
    <location>
        <begin position="326"/>
        <end position="349"/>
    </location>
</feature>
<reference evidence="2 3" key="1">
    <citation type="submission" date="2024-02" db="EMBL/GenBank/DDBJ databases">
        <authorList>
            <person name="Chen Y."/>
            <person name="Shah S."/>
            <person name="Dougan E. K."/>
            <person name="Thang M."/>
            <person name="Chan C."/>
        </authorList>
    </citation>
    <scope>NUCLEOTIDE SEQUENCE [LARGE SCALE GENOMIC DNA]</scope>
</reference>
<evidence type="ECO:0000256" key="1">
    <source>
        <dbReference type="SAM" id="Phobius"/>
    </source>
</evidence>
<feature type="transmembrane region" description="Helical" evidence="1">
    <location>
        <begin position="233"/>
        <end position="252"/>
    </location>
</feature>
<gene>
    <name evidence="2" type="ORF">CCMP2556_LOCUS50913</name>
</gene>
<dbReference type="EMBL" id="CAXAMN010027206">
    <property type="protein sequence ID" value="CAK9109348.1"/>
    <property type="molecule type" value="Genomic_DNA"/>
</dbReference>
<keyword evidence="1" id="KW-0812">Transmembrane</keyword>
<keyword evidence="1" id="KW-0472">Membrane</keyword>
<accession>A0ABP0SAF5</accession>
<comment type="caution">
    <text evidence="2">The sequence shown here is derived from an EMBL/GenBank/DDBJ whole genome shotgun (WGS) entry which is preliminary data.</text>
</comment>
<feature type="transmembrane region" description="Helical" evidence="1">
    <location>
        <begin position="258"/>
        <end position="279"/>
    </location>
</feature>
<proteinExistence type="predicted"/>